<proteinExistence type="inferred from homology"/>
<keyword evidence="3" id="KW-0963">Cytoplasm</keyword>
<evidence type="ECO:0000256" key="2">
    <source>
        <dbReference type="ARBA" id="ARBA00023186"/>
    </source>
</evidence>
<dbReference type="PANTHER" id="PTHR33620">
    <property type="entry name" value="UREASE ACCESSORY PROTEIN F"/>
    <property type="match status" value="1"/>
</dbReference>
<dbReference type="Pfam" id="PF01730">
    <property type="entry name" value="UreF"/>
    <property type="match status" value="1"/>
</dbReference>
<evidence type="ECO:0000256" key="1">
    <source>
        <dbReference type="ARBA" id="ARBA00022988"/>
    </source>
</evidence>
<dbReference type="InterPro" id="IPR002639">
    <property type="entry name" value="UreF"/>
</dbReference>
<comment type="function">
    <text evidence="3">Required for maturation of urease via the functional incorporation of the urease nickel metallocenter.</text>
</comment>
<dbReference type="PANTHER" id="PTHR33620:SF1">
    <property type="entry name" value="UREASE ACCESSORY PROTEIN F"/>
    <property type="match status" value="1"/>
</dbReference>
<gene>
    <name evidence="3" type="primary">ureF</name>
    <name evidence="4" type="ORF">LX64_00504</name>
</gene>
<keyword evidence="5" id="KW-1185">Reference proteome</keyword>
<dbReference type="PIRSF" id="PIRSF009467">
    <property type="entry name" value="Ureas_acces_UreF"/>
    <property type="match status" value="1"/>
</dbReference>
<comment type="caution">
    <text evidence="4">The sequence shown here is derived from an EMBL/GenBank/DDBJ whole genome shotgun (WGS) entry which is preliminary data.</text>
</comment>
<dbReference type="GO" id="GO:0005737">
    <property type="term" value="C:cytoplasm"/>
    <property type="evidence" value="ECO:0007669"/>
    <property type="project" value="UniProtKB-SubCell"/>
</dbReference>
<sequence length="241" mass="27233">MVTTLPCSLKSYNLQPGISYIGKLLHLADPTLPIGAYAHSNGVETYVQNGHIHNATTALQYVQDYLQYNVAYNDAAFVKLGYEAENIETLLQHDTFVSALKAAMEPRAASNKLAMRTIKIFNKLYDYPIMQAYEKAIVQQQASGHYTLTFGAYARAMDIPLYETLYAFYYNTLVSTVTNCVKLIPIGQLEGQHIIHNCTTLLADCIYTTIHLDNKLIGMCNTAFDIRCMQHERLYSRLYMS</sequence>
<name>A0A327RAF5_9BACT</name>
<protein>
    <recommendedName>
        <fullName evidence="3">Urease accessory protein UreF</fullName>
    </recommendedName>
</protein>
<dbReference type="Proteomes" id="UP000249547">
    <property type="component" value="Unassembled WGS sequence"/>
</dbReference>
<evidence type="ECO:0000313" key="4">
    <source>
        <dbReference type="EMBL" id="RAJ10897.1"/>
    </source>
</evidence>
<keyword evidence="2 3" id="KW-0143">Chaperone</keyword>
<evidence type="ECO:0000256" key="3">
    <source>
        <dbReference type="HAMAP-Rule" id="MF_01385"/>
    </source>
</evidence>
<comment type="subunit">
    <text evidence="3">UreD, UreF and UreG form a complex that acts as a GTP-hydrolysis-dependent molecular chaperone, activating the urease apoprotein by helping to assemble the nickel containing metallocenter of UreC. The UreE protein probably delivers the nickel.</text>
</comment>
<keyword evidence="1 3" id="KW-0996">Nickel insertion</keyword>
<dbReference type="HAMAP" id="MF_01385">
    <property type="entry name" value="UreF"/>
    <property type="match status" value="1"/>
</dbReference>
<dbReference type="AlphaFoldDB" id="A0A327RAF5"/>
<comment type="subcellular location">
    <subcellularLocation>
        <location evidence="3">Cytoplasm</location>
    </subcellularLocation>
</comment>
<dbReference type="OrthoDB" id="9798772at2"/>
<reference evidence="4 5" key="1">
    <citation type="submission" date="2018-06" db="EMBL/GenBank/DDBJ databases">
        <title>Genomic Encyclopedia of Archaeal and Bacterial Type Strains, Phase II (KMG-II): from individual species to whole genera.</title>
        <authorList>
            <person name="Goeker M."/>
        </authorList>
    </citation>
    <scope>NUCLEOTIDE SEQUENCE [LARGE SCALE GENOMIC DNA]</scope>
    <source>
        <strain evidence="4 5">DSM 23857</strain>
    </source>
</reference>
<dbReference type="InterPro" id="IPR038277">
    <property type="entry name" value="UreF_sf"/>
</dbReference>
<dbReference type="GO" id="GO:0016151">
    <property type="term" value="F:nickel cation binding"/>
    <property type="evidence" value="ECO:0007669"/>
    <property type="project" value="UniProtKB-UniRule"/>
</dbReference>
<dbReference type="EMBL" id="QLLL01000001">
    <property type="protein sequence ID" value="RAJ10897.1"/>
    <property type="molecule type" value="Genomic_DNA"/>
</dbReference>
<evidence type="ECO:0000313" key="5">
    <source>
        <dbReference type="Proteomes" id="UP000249547"/>
    </source>
</evidence>
<dbReference type="Gene3D" id="1.10.4190.10">
    <property type="entry name" value="Urease accessory protein UreF"/>
    <property type="match status" value="1"/>
</dbReference>
<organism evidence="4 5">
    <name type="scientific">Chitinophaga skermanii</name>
    <dbReference type="NCBI Taxonomy" id="331697"/>
    <lineage>
        <taxon>Bacteria</taxon>
        <taxon>Pseudomonadati</taxon>
        <taxon>Bacteroidota</taxon>
        <taxon>Chitinophagia</taxon>
        <taxon>Chitinophagales</taxon>
        <taxon>Chitinophagaceae</taxon>
        <taxon>Chitinophaga</taxon>
    </lineage>
</organism>
<comment type="similarity">
    <text evidence="3">Belongs to the UreF family.</text>
</comment>
<accession>A0A327RAF5</accession>